<keyword evidence="2" id="KW-0812">Transmembrane</keyword>
<proteinExistence type="predicted"/>
<keyword evidence="3" id="KW-1133">Transmembrane helix</keyword>
<keyword evidence="4" id="KW-0472">Membrane</keyword>
<dbReference type="GO" id="GO:0030255">
    <property type="term" value="P:protein secretion by the type IV secretion system"/>
    <property type="evidence" value="ECO:0007669"/>
    <property type="project" value="InterPro"/>
</dbReference>
<dbReference type="Pfam" id="PF04335">
    <property type="entry name" value="VirB8"/>
    <property type="match status" value="1"/>
</dbReference>
<keyword evidence="7" id="KW-1185">Reference proteome</keyword>
<dbReference type="InterPro" id="IPR007430">
    <property type="entry name" value="VirB8"/>
</dbReference>
<dbReference type="AlphaFoldDB" id="A0A3A6QVA5"/>
<evidence type="ECO:0000256" key="1">
    <source>
        <dbReference type="ARBA" id="ARBA00004167"/>
    </source>
</evidence>
<accession>A0A3A6QVA5</accession>
<dbReference type="Proteomes" id="UP000273252">
    <property type="component" value="Unassembled WGS sequence"/>
</dbReference>
<dbReference type="InterPro" id="IPR026264">
    <property type="entry name" value="VirB8/PtlE"/>
</dbReference>
<dbReference type="GO" id="GO:0016020">
    <property type="term" value="C:membrane"/>
    <property type="evidence" value="ECO:0007669"/>
    <property type="project" value="UniProtKB-SubCell"/>
</dbReference>
<dbReference type="InterPro" id="IPR032710">
    <property type="entry name" value="NTF2-like_dom_sf"/>
</dbReference>
<dbReference type="OrthoDB" id="7366154at2"/>
<evidence type="ECO:0000256" key="4">
    <source>
        <dbReference type="ARBA" id="ARBA00023136"/>
    </source>
</evidence>
<dbReference type="Gene3D" id="3.10.450.230">
    <property type="entry name" value="VirB8 protein"/>
    <property type="match status" value="1"/>
</dbReference>
<dbReference type="RefSeq" id="WP_120034951.1">
    <property type="nucleotide sequence ID" value="NZ_QVMU01000031.1"/>
</dbReference>
<organism evidence="6 7">
    <name type="scientific">Vibrio sinensis</name>
    <dbReference type="NCBI Taxonomy" id="2302434"/>
    <lineage>
        <taxon>Bacteria</taxon>
        <taxon>Pseudomonadati</taxon>
        <taxon>Pseudomonadota</taxon>
        <taxon>Gammaproteobacteria</taxon>
        <taxon>Vibrionales</taxon>
        <taxon>Vibrionaceae</taxon>
        <taxon>Vibrio</taxon>
    </lineage>
</organism>
<name>A0A3A6QVA5_9VIBR</name>
<gene>
    <name evidence="6" type="ORF">DZ860_21020</name>
</gene>
<comment type="caution">
    <text evidence="6">The sequence shown here is derived from an EMBL/GenBank/DDBJ whole genome shotgun (WGS) entry which is preliminary data.</text>
</comment>
<evidence type="ECO:0000313" key="6">
    <source>
        <dbReference type="EMBL" id="RJX65845.1"/>
    </source>
</evidence>
<dbReference type="CDD" id="cd16424">
    <property type="entry name" value="VirB8"/>
    <property type="match status" value="1"/>
</dbReference>
<reference evidence="6 7" key="1">
    <citation type="submission" date="2018-08" db="EMBL/GenBank/DDBJ databases">
        <title>Vibrio isolated from the Eastern China Marginal Seas.</title>
        <authorList>
            <person name="Li Y."/>
        </authorList>
    </citation>
    <scope>NUCLEOTIDE SEQUENCE [LARGE SCALE GENOMIC DNA]</scope>
    <source>
        <strain evidence="6 7">BEI233</strain>
    </source>
</reference>
<dbReference type="EMBL" id="QVMU01000031">
    <property type="protein sequence ID" value="RJX65845.1"/>
    <property type="molecule type" value="Genomic_DNA"/>
</dbReference>
<sequence>MDNTQPECAPNENMAQVLEQTKALIQAPNTKAITQEANQYLQGIKAFEQDRVELAKNSAKTAWKVAAGTTITAIAAVVALAGLTPLKETQPYLVTTDSTTGITTMVKPLVDGQQVTYGEALDRYWVNTYVILRNGYVWETIQNSFDTVKLMSAPNPFATYNSYIYGEKSPTKVFKDNQHINISVKDINFLPTDSKEQKLVQVQFTRNIVSANGQPSTGYKPTHWTATMTFDYRADIKTEKQRRLNPLGFRVTSYQEDRVVLK</sequence>
<evidence type="ECO:0000259" key="5">
    <source>
        <dbReference type="Pfam" id="PF04335"/>
    </source>
</evidence>
<feature type="domain" description="Bacterial virulence protein VirB8" evidence="5">
    <location>
        <begin position="46"/>
        <end position="258"/>
    </location>
</feature>
<dbReference type="SUPFAM" id="SSF54427">
    <property type="entry name" value="NTF2-like"/>
    <property type="match status" value="1"/>
</dbReference>
<evidence type="ECO:0000313" key="7">
    <source>
        <dbReference type="Proteomes" id="UP000273252"/>
    </source>
</evidence>
<comment type="subcellular location">
    <subcellularLocation>
        <location evidence="1">Membrane</location>
        <topology evidence="1">Single-pass membrane protein</topology>
    </subcellularLocation>
</comment>
<evidence type="ECO:0000256" key="2">
    <source>
        <dbReference type="ARBA" id="ARBA00022692"/>
    </source>
</evidence>
<evidence type="ECO:0000256" key="3">
    <source>
        <dbReference type="ARBA" id="ARBA00022989"/>
    </source>
</evidence>
<protein>
    <submittedName>
        <fullName evidence="6">Conjugal transfer protein TraG</fullName>
    </submittedName>
</protein>
<dbReference type="PIRSF" id="PIRSF003299">
    <property type="entry name" value="VirB8_PtlE"/>
    <property type="match status" value="1"/>
</dbReference>